<organism evidence="2 3">
    <name type="scientific">Adhaeribacter aerolatus</name>
    <dbReference type="NCBI Taxonomy" id="670289"/>
    <lineage>
        <taxon>Bacteria</taxon>
        <taxon>Pseudomonadati</taxon>
        <taxon>Bacteroidota</taxon>
        <taxon>Cytophagia</taxon>
        <taxon>Cytophagales</taxon>
        <taxon>Hymenobacteraceae</taxon>
        <taxon>Adhaeribacter</taxon>
    </lineage>
</organism>
<dbReference type="RefSeq" id="WP_146901396.1">
    <property type="nucleotide sequence ID" value="NZ_BJYS01000031.1"/>
</dbReference>
<feature type="transmembrane region" description="Helical" evidence="1">
    <location>
        <begin position="139"/>
        <end position="163"/>
    </location>
</feature>
<comment type="caution">
    <text evidence="2">The sequence shown here is derived from an EMBL/GenBank/DDBJ whole genome shotgun (WGS) entry which is preliminary data.</text>
</comment>
<evidence type="ECO:0000313" key="3">
    <source>
        <dbReference type="Proteomes" id="UP000321532"/>
    </source>
</evidence>
<keyword evidence="1" id="KW-0812">Transmembrane</keyword>
<keyword evidence="1" id="KW-0472">Membrane</keyword>
<keyword evidence="3" id="KW-1185">Reference proteome</keyword>
<feature type="transmembrane region" description="Helical" evidence="1">
    <location>
        <begin position="12"/>
        <end position="36"/>
    </location>
</feature>
<accession>A0A512B2A7</accession>
<feature type="transmembrane region" description="Helical" evidence="1">
    <location>
        <begin position="323"/>
        <end position="347"/>
    </location>
</feature>
<dbReference type="InterPro" id="IPR005625">
    <property type="entry name" value="PepSY-ass_TM"/>
</dbReference>
<dbReference type="OrthoDB" id="111691at2"/>
<feature type="transmembrane region" description="Helical" evidence="1">
    <location>
        <begin position="184"/>
        <end position="207"/>
    </location>
</feature>
<dbReference type="AlphaFoldDB" id="A0A512B2A7"/>
<dbReference type="PANTHER" id="PTHR34219:SF8">
    <property type="entry name" value="PEPSY DOMAIN-CONTAINING PROTEIN"/>
    <property type="match status" value="1"/>
</dbReference>
<dbReference type="EMBL" id="BJYS01000031">
    <property type="protein sequence ID" value="GEO06080.1"/>
    <property type="molecule type" value="Genomic_DNA"/>
</dbReference>
<reference evidence="2 3" key="1">
    <citation type="submission" date="2019-07" db="EMBL/GenBank/DDBJ databases">
        <title>Whole genome shotgun sequence of Adhaeribacter aerolatus NBRC 106133.</title>
        <authorList>
            <person name="Hosoyama A."/>
            <person name="Uohara A."/>
            <person name="Ohji S."/>
            <person name="Ichikawa N."/>
        </authorList>
    </citation>
    <scope>NUCLEOTIDE SEQUENCE [LARGE SCALE GENOMIC DNA]</scope>
    <source>
        <strain evidence="2 3">NBRC 106133</strain>
    </source>
</reference>
<evidence type="ECO:0008006" key="4">
    <source>
        <dbReference type="Google" id="ProtNLM"/>
    </source>
</evidence>
<protein>
    <recommendedName>
        <fullName evidence="4">PepSY domain-containing protein</fullName>
    </recommendedName>
</protein>
<evidence type="ECO:0000256" key="1">
    <source>
        <dbReference type="SAM" id="Phobius"/>
    </source>
</evidence>
<evidence type="ECO:0000313" key="2">
    <source>
        <dbReference type="EMBL" id="GEO06080.1"/>
    </source>
</evidence>
<proteinExistence type="predicted"/>
<name>A0A512B2A7_9BACT</name>
<dbReference type="Pfam" id="PF03929">
    <property type="entry name" value="PepSY_TM"/>
    <property type="match status" value="1"/>
</dbReference>
<keyword evidence="1" id="KW-1133">Transmembrane helix</keyword>
<sequence length="372" mass="42344">MRNPIGKKVYKIHKWCGLLAGLFILVMGLTGSVLVFNHELEAWEHRAYWEVNNQAPVNIDKAYRTITSQYQNWEIRLQRFSDNPQETLIFSLRRPEERLMVFAHPANGTILTALDSHKTITTWLLTLHYSLHADLTGKILVFITGLIFLISLLTGVITYRKVIFRMLLFRVSFSRKTKRSFASSLHRFVGVWALLLNLLMVITGAWISYGIMVNGFKAVGAPNKPIASPPLAISIDQALSTLREQHPDFQPTYMRFPKAEDQPLTINGFVTGQPFYYSQFYNAVTFDAKTGALLDVKLNPAAETTTKLDSISHSIHFLEFGNWLIKLLFCFVGISAPLLSITGFLLWKWKIKATKETHQRLRPGSPKMVSAK</sequence>
<dbReference type="PANTHER" id="PTHR34219">
    <property type="entry name" value="IRON-REGULATED INNER MEMBRANE PROTEIN-RELATED"/>
    <property type="match status" value="1"/>
</dbReference>
<gene>
    <name evidence="2" type="ORF">AAE02nite_37440</name>
</gene>
<dbReference type="Proteomes" id="UP000321532">
    <property type="component" value="Unassembled WGS sequence"/>
</dbReference>